<dbReference type="RefSeq" id="WP_187542069.1">
    <property type="nucleotide sequence ID" value="NZ_CP060717.1"/>
</dbReference>
<dbReference type="SUPFAM" id="SSF54909">
    <property type="entry name" value="Dimeric alpha+beta barrel"/>
    <property type="match status" value="1"/>
</dbReference>
<dbReference type="PANTHER" id="PTHR30154:SF34">
    <property type="entry name" value="TRANSCRIPTIONAL REGULATOR AZLB"/>
    <property type="match status" value="1"/>
</dbReference>
<accession>A0A7G9SB47</accession>
<proteinExistence type="predicted"/>
<dbReference type="GO" id="GO:0005829">
    <property type="term" value="C:cytosol"/>
    <property type="evidence" value="ECO:0007669"/>
    <property type="project" value="TreeGrafter"/>
</dbReference>
<protein>
    <submittedName>
        <fullName evidence="6">Lrp/AsnC family transcriptional regulator</fullName>
    </submittedName>
</protein>
<evidence type="ECO:0000313" key="7">
    <source>
        <dbReference type="Proteomes" id="UP000515955"/>
    </source>
</evidence>
<dbReference type="InterPro" id="IPR036390">
    <property type="entry name" value="WH_DNA-bd_sf"/>
</dbReference>
<dbReference type="InterPro" id="IPR011008">
    <property type="entry name" value="Dimeric_a/b-barrel"/>
</dbReference>
<gene>
    <name evidence="6" type="ORF">H9L12_12965</name>
</gene>
<dbReference type="Gene3D" id="3.30.70.920">
    <property type="match status" value="1"/>
</dbReference>
<keyword evidence="1" id="KW-0805">Transcription regulation</keyword>
<dbReference type="InterPro" id="IPR036388">
    <property type="entry name" value="WH-like_DNA-bd_sf"/>
</dbReference>
<evidence type="ECO:0000259" key="4">
    <source>
        <dbReference type="Pfam" id="PF01037"/>
    </source>
</evidence>
<dbReference type="EMBL" id="CP060717">
    <property type="protein sequence ID" value="QNN65072.1"/>
    <property type="molecule type" value="Genomic_DNA"/>
</dbReference>
<keyword evidence="2" id="KW-0238">DNA-binding</keyword>
<dbReference type="KEGG" id="srhi:H9L12_12965"/>
<evidence type="ECO:0000256" key="3">
    <source>
        <dbReference type="ARBA" id="ARBA00023163"/>
    </source>
</evidence>
<dbReference type="InterPro" id="IPR019888">
    <property type="entry name" value="Tscrpt_reg_AsnC-like"/>
</dbReference>
<dbReference type="PANTHER" id="PTHR30154">
    <property type="entry name" value="LEUCINE-RESPONSIVE REGULATORY PROTEIN"/>
    <property type="match status" value="1"/>
</dbReference>
<dbReference type="GO" id="GO:0043565">
    <property type="term" value="F:sequence-specific DNA binding"/>
    <property type="evidence" value="ECO:0007669"/>
    <property type="project" value="InterPro"/>
</dbReference>
<dbReference type="Proteomes" id="UP000515955">
    <property type="component" value="Chromosome"/>
</dbReference>
<dbReference type="PRINTS" id="PR00033">
    <property type="entry name" value="HTHASNC"/>
</dbReference>
<dbReference type="Pfam" id="PF13404">
    <property type="entry name" value="HTH_AsnC-type"/>
    <property type="match status" value="1"/>
</dbReference>
<dbReference type="InterPro" id="IPR019887">
    <property type="entry name" value="Tscrpt_reg_AsnC/Lrp_C"/>
</dbReference>
<evidence type="ECO:0000256" key="2">
    <source>
        <dbReference type="ARBA" id="ARBA00023125"/>
    </source>
</evidence>
<dbReference type="Pfam" id="PF01037">
    <property type="entry name" value="AsnC_trans_reg"/>
    <property type="match status" value="1"/>
</dbReference>
<dbReference type="AlphaFoldDB" id="A0A7G9SB47"/>
<sequence>MLDRFDLQLLNLVQRDDSQTAERLAEAVPLSPSAIARRLRRLRGGGWIARTIALLDARLASDRLRAMVTIEMAEHANPEGKARLLKRLTAADEIQFAYEVTGAADIVALFDCRNMDDFNQLTERLLDQEPIVRRYVTSFVKRQIKFAPFIRLDERG</sequence>
<dbReference type="Gene3D" id="1.10.10.10">
    <property type="entry name" value="Winged helix-like DNA-binding domain superfamily/Winged helix DNA-binding domain"/>
    <property type="match status" value="1"/>
</dbReference>
<reference evidence="6 7" key="1">
    <citation type="submission" date="2020-08" db="EMBL/GenBank/DDBJ databases">
        <title>Genome sequence of Sphingomonas rhizophila KACC 19189T.</title>
        <authorList>
            <person name="Hyun D.-W."/>
            <person name="Bae J.-W."/>
        </authorList>
    </citation>
    <scope>NUCLEOTIDE SEQUENCE [LARGE SCALE GENOMIC DNA]</scope>
    <source>
        <strain evidence="6 7">KACC 19189</strain>
    </source>
</reference>
<dbReference type="SMART" id="SM00344">
    <property type="entry name" value="HTH_ASNC"/>
    <property type="match status" value="1"/>
</dbReference>
<dbReference type="SUPFAM" id="SSF46785">
    <property type="entry name" value="Winged helix' DNA-binding domain"/>
    <property type="match status" value="1"/>
</dbReference>
<dbReference type="GO" id="GO:0043200">
    <property type="term" value="P:response to amino acid"/>
    <property type="evidence" value="ECO:0007669"/>
    <property type="project" value="TreeGrafter"/>
</dbReference>
<dbReference type="InterPro" id="IPR000485">
    <property type="entry name" value="AsnC-type_HTH_dom"/>
</dbReference>
<keyword evidence="7" id="KW-1185">Reference proteome</keyword>
<feature type="domain" description="HTH asnC-type" evidence="5">
    <location>
        <begin position="2"/>
        <end position="43"/>
    </location>
</feature>
<keyword evidence="3" id="KW-0804">Transcription</keyword>
<evidence type="ECO:0000313" key="6">
    <source>
        <dbReference type="EMBL" id="QNN65072.1"/>
    </source>
</evidence>
<organism evidence="6 7">
    <name type="scientific">Sphingomonas rhizophila</name>
    <dbReference type="NCBI Taxonomy" id="2071607"/>
    <lineage>
        <taxon>Bacteria</taxon>
        <taxon>Pseudomonadati</taxon>
        <taxon>Pseudomonadota</taxon>
        <taxon>Alphaproteobacteria</taxon>
        <taxon>Sphingomonadales</taxon>
        <taxon>Sphingomonadaceae</taxon>
        <taxon>Sphingomonas</taxon>
    </lineage>
</organism>
<name>A0A7G9SB47_9SPHN</name>
<evidence type="ECO:0000259" key="5">
    <source>
        <dbReference type="Pfam" id="PF13404"/>
    </source>
</evidence>
<evidence type="ECO:0000256" key="1">
    <source>
        <dbReference type="ARBA" id="ARBA00023015"/>
    </source>
</evidence>
<feature type="domain" description="Transcription regulator AsnC/Lrp ligand binding" evidence="4">
    <location>
        <begin position="80"/>
        <end position="142"/>
    </location>
</feature>